<keyword evidence="2" id="KW-1185">Reference proteome</keyword>
<name>A0A840N982_9PSEU</name>
<dbReference type="RefSeq" id="WP_184476906.1">
    <property type="nucleotide sequence ID" value="NZ_JACHIV010000001.1"/>
</dbReference>
<evidence type="ECO:0000313" key="1">
    <source>
        <dbReference type="EMBL" id="MBB5067401.1"/>
    </source>
</evidence>
<gene>
    <name evidence="1" type="ORF">BJ969_000489</name>
</gene>
<evidence type="ECO:0000313" key="2">
    <source>
        <dbReference type="Proteomes" id="UP000580474"/>
    </source>
</evidence>
<organism evidence="1 2">
    <name type="scientific">Saccharopolyspora gloriosae</name>
    <dbReference type="NCBI Taxonomy" id="455344"/>
    <lineage>
        <taxon>Bacteria</taxon>
        <taxon>Bacillati</taxon>
        <taxon>Actinomycetota</taxon>
        <taxon>Actinomycetes</taxon>
        <taxon>Pseudonocardiales</taxon>
        <taxon>Pseudonocardiaceae</taxon>
        <taxon>Saccharopolyspora</taxon>
    </lineage>
</organism>
<protein>
    <submittedName>
        <fullName evidence="1">Uncharacterized protein</fullName>
    </submittedName>
</protein>
<reference evidence="1 2" key="1">
    <citation type="submission" date="2020-08" db="EMBL/GenBank/DDBJ databases">
        <title>Sequencing the genomes of 1000 actinobacteria strains.</title>
        <authorList>
            <person name="Klenk H.-P."/>
        </authorList>
    </citation>
    <scope>NUCLEOTIDE SEQUENCE [LARGE SCALE GENOMIC DNA]</scope>
    <source>
        <strain evidence="1 2">DSM 45582</strain>
    </source>
</reference>
<proteinExistence type="predicted"/>
<comment type="caution">
    <text evidence="1">The sequence shown here is derived from an EMBL/GenBank/DDBJ whole genome shotgun (WGS) entry which is preliminary data.</text>
</comment>
<accession>A0A840N982</accession>
<sequence>MERVTINLDDLTAADREALHNRAHSDGREIEDVVLELIRAGLHGSVHNVNTGHVSGPSIQTGRIDGDISF</sequence>
<dbReference type="AlphaFoldDB" id="A0A840N982"/>
<dbReference type="Proteomes" id="UP000580474">
    <property type="component" value="Unassembled WGS sequence"/>
</dbReference>
<dbReference type="EMBL" id="JACHIV010000001">
    <property type="protein sequence ID" value="MBB5067401.1"/>
    <property type="molecule type" value="Genomic_DNA"/>
</dbReference>